<gene>
    <name evidence="6" type="ORF">FOZ76_14165</name>
</gene>
<dbReference type="SUPFAM" id="SSF55874">
    <property type="entry name" value="ATPase domain of HSP90 chaperone/DNA topoisomerase II/histidine kinase"/>
    <property type="match status" value="1"/>
</dbReference>
<dbReference type="Pfam" id="PF02518">
    <property type="entry name" value="HATPase_c"/>
    <property type="match status" value="1"/>
</dbReference>
<keyword evidence="2" id="KW-0418">Kinase</keyword>
<feature type="domain" description="Histidine kinase" evidence="5">
    <location>
        <begin position="435"/>
        <end position="625"/>
    </location>
</feature>
<feature type="transmembrane region" description="Helical" evidence="4">
    <location>
        <begin position="362"/>
        <end position="382"/>
    </location>
</feature>
<dbReference type="AlphaFoldDB" id="A0A556AKH8"/>
<keyword evidence="7" id="KW-1185">Reference proteome</keyword>
<feature type="transmembrane region" description="Helical" evidence="4">
    <location>
        <begin position="245"/>
        <end position="264"/>
    </location>
</feature>
<dbReference type="SMART" id="SM00387">
    <property type="entry name" value="HATPase_c"/>
    <property type="match status" value="1"/>
</dbReference>
<dbReference type="InterPro" id="IPR050482">
    <property type="entry name" value="Sensor_HK_TwoCompSys"/>
</dbReference>
<dbReference type="PANTHER" id="PTHR24421:SF58">
    <property type="entry name" value="SIGNAL TRANSDUCTION HISTIDINE-PROTEIN KINASE_PHOSPHATASE UHPB"/>
    <property type="match status" value="1"/>
</dbReference>
<dbReference type="Proteomes" id="UP000318405">
    <property type="component" value="Unassembled WGS sequence"/>
</dbReference>
<feature type="transmembrane region" description="Helical" evidence="4">
    <location>
        <begin position="304"/>
        <end position="325"/>
    </location>
</feature>
<dbReference type="InterPro" id="IPR008979">
    <property type="entry name" value="Galactose-bd-like_sf"/>
</dbReference>
<dbReference type="Gene3D" id="3.30.565.10">
    <property type="entry name" value="Histidine kinase-like ATPase, C-terminal domain"/>
    <property type="match status" value="1"/>
</dbReference>
<dbReference type="GO" id="GO:0000160">
    <property type="term" value="P:phosphorelay signal transduction system"/>
    <property type="evidence" value="ECO:0007669"/>
    <property type="project" value="UniProtKB-KW"/>
</dbReference>
<proteinExistence type="predicted"/>
<protein>
    <recommendedName>
        <fullName evidence="5">Histidine kinase domain-containing protein</fullName>
    </recommendedName>
</protein>
<feature type="transmembrane region" description="Helical" evidence="4">
    <location>
        <begin position="394"/>
        <end position="415"/>
    </location>
</feature>
<dbReference type="EMBL" id="VLTJ01000028">
    <property type="protein sequence ID" value="TSH93402.1"/>
    <property type="molecule type" value="Genomic_DNA"/>
</dbReference>
<dbReference type="PROSITE" id="PS50109">
    <property type="entry name" value="HIS_KIN"/>
    <property type="match status" value="1"/>
</dbReference>
<keyword evidence="4" id="KW-0472">Membrane</keyword>
<dbReference type="InterPro" id="IPR005467">
    <property type="entry name" value="His_kinase_dom"/>
</dbReference>
<keyword evidence="4" id="KW-1133">Transmembrane helix</keyword>
<evidence type="ECO:0000313" key="6">
    <source>
        <dbReference type="EMBL" id="TSH93402.1"/>
    </source>
</evidence>
<dbReference type="PROSITE" id="PS51257">
    <property type="entry name" value="PROKAR_LIPOPROTEIN"/>
    <property type="match status" value="1"/>
</dbReference>
<reference evidence="6 7" key="1">
    <citation type="submission" date="2019-07" db="EMBL/GenBank/DDBJ databases">
        <title>Qingshengfaniella alkalisoli gen. nov., sp. nov., isolated from saline soil.</title>
        <authorList>
            <person name="Xu L."/>
            <person name="Huang X.-X."/>
            <person name="Sun J.-Q."/>
        </authorList>
    </citation>
    <scope>NUCLEOTIDE SEQUENCE [LARGE SCALE GENOMIC DNA]</scope>
    <source>
        <strain evidence="6 7">DSM 27279</strain>
    </source>
</reference>
<dbReference type="GO" id="GO:0016301">
    <property type="term" value="F:kinase activity"/>
    <property type="evidence" value="ECO:0007669"/>
    <property type="project" value="UniProtKB-KW"/>
</dbReference>
<sequence>MARARLKAAVPVPLGASACGAGTIPARRSAASRARLALWSALLLLLAWQAALAAAPSPAALDAPTVRLLDAGWFAEGGTDAPPADGWMPVALPDNWRLSRPHYGGYGWYRLPFTLPEVPRQPMAIYIPRLALVGELWLNGSLLNPGVRFDGPAGRGVQMADEPLHVVAPSGLFRPGENVLEVRLQGESAIRSGLSAVRLGAAQEIHRIWLPRYLLQVVAPYVLMVLVVGALCFVLGYALRRRRQLLPMQFALLAGIVTLASYLMAELPMSRGSQQAVRILISIPMYWALGVAGYHLAGIRLRGFLTAWHTTTLLTLAAAAGWLILGGVTDQVWLLTWPHVLLRWIPIGLLCARAWRDRSVKFLLLGLSAGLWNVTIMQSYLILMEWTHWDSFRWSVTGALPFALVLLFVFAERFVQDHEDAVRAQRAAVAAERERILQDMHDGMGAQLITALRLVQRPGTDPTDLARAIEEALQDLRLIIDSLDLTENDLLPLLGNLRFRLEPRLALLGIRLEWEVEPPLPQLQGLNPESALAVLRIVQEAINNALQHAHATRIRISIKPQDGGVAIRVADDGHGIVPGRAEQRDAQGSRGLAGMRQRAARLGATLKVDSGTGGTAVELWLPAGGA</sequence>
<feature type="transmembrane region" description="Helical" evidence="4">
    <location>
        <begin position="337"/>
        <end position="355"/>
    </location>
</feature>
<dbReference type="RefSeq" id="WP_143948920.1">
    <property type="nucleotide sequence ID" value="NZ_BAABMB010000006.1"/>
</dbReference>
<dbReference type="InterPro" id="IPR036890">
    <property type="entry name" value="HATPase_C_sf"/>
</dbReference>
<keyword evidence="1" id="KW-0808">Transferase</keyword>
<name>A0A556AKH8_9BURK</name>
<dbReference type="InterPro" id="IPR003594">
    <property type="entry name" value="HATPase_dom"/>
</dbReference>
<dbReference type="SUPFAM" id="SSF49785">
    <property type="entry name" value="Galactose-binding domain-like"/>
    <property type="match status" value="1"/>
</dbReference>
<keyword evidence="4" id="KW-0812">Transmembrane</keyword>
<evidence type="ECO:0000256" key="3">
    <source>
        <dbReference type="ARBA" id="ARBA00023012"/>
    </source>
</evidence>
<evidence type="ECO:0000313" key="7">
    <source>
        <dbReference type="Proteomes" id="UP000318405"/>
    </source>
</evidence>
<evidence type="ECO:0000256" key="2">
    <source>
        <dbReference type="ARBA" id="ARBA00022777"/>
    </source>
</evidence>
<organism evidence="6 7">
    <name type="scientific">Verticiella sediminum</name>
    <dbReference type="NCBI Taxonomy" id="1247510"/>
    <lineage>
        <taxon>Bacteria</taxon>
        <taxon>Pseudomonadati</taxon>
        <taxon>Pseudomonadota</taxon>
        <taxon>Betaproteobacteria</taxon>
        <taxon>Burkholderiales</taxon>
        <taxon>Alcaligenaceae</taxon>
        <taxon>Verticiella</taxon>
    </lineage>
</organism>
<evidence type="ECO:0000259" key="5">
    <source>
        <dbReference type="PROSITE" id="PS50109"/>
    </source>
</evidence>
<evidence type="ECO:0000256" key="1">
    <source>
        <dbReference type="ARBA" id="ARBA00022679"/>
    </source>
</evidence>
<dbReference type="CDD" id="cd16917">
    <property type="entry name" value="HATPase_UhpB-NarQ-NarX-like"/>
    <property type="match status" value="1"/>
</dbReference>
<feature type="transmembrane region" description="Helical" evidence="4">
    <location>
        <begin position="213"/>
        <end position="238"/>
    </location>
</feature>
<dbReference type="OrthoDB" id="9797605at2"/>
<evidence type="ECO:0000256" key="4">
    <source>
        <dbReference type="SAM" id="Phobius"/>
    </source>
</evidence>
<dbReference type="PANTHER" id="PTHR24421">
    <property type="entry name" value="NITRATE/NITRITE SENSOR PROTEIN NARX-RELATED"/>
    <property type="match status" value="1"/>
</dbReference>
<keyword evidence="3" id="KW-0902">Two-component regulatory system</keyword>
<dbReference type="Gene3D" id="2.60.120.260">
    <property type="entry name" value="Galactose-binding domain-like"/>
    <property type="match status" value="1"/>
</dbReference>
<accession>A0A556AKH8</accession>
<comment type="caution">
    <text evidence="6">The sequence shown here is derived from an EMBL/GenBank/DDBJ whole genome shotgun (WGS) entry which is preliminary data.</text>
</comment>
<feature type="transmembrane region" description="Helical" evidence="4">
    <location>
        <begin position="276"/>
        <end position="297"/>
    </location>
</feature>